<sequence length="222" mass="25172">MSAVRASRATDRVAATKQAVQMGDAVNEFAAEVRYRLHANLPNNGERQPLIIHRAPALLLRATMPEYLSLNLKLKKPAKRRRAVQGKVQTDKTYTARYVAATDLEGVFGTNWFLSYDGRNFMVIMGPILIDFVQHRWSSRRWTRDDAMRQTPTVEVDHAIFYDMKVQYSYSTIFWDQPDALKHALSLAGPPDDEESDDDASGEVATISPFSASYANEHRRPP</sequence>
<name>A0A7S1YKX4_9EUKA</name>
<accession>A0A7S1YKX4</accession>
<feature type="region of interest" description="Disordered" evidence="1">
    <location>
        <begin position="185"/>
        <end position="222"/>
    </location>
</feature>
<protein>
    <submittedName>
        <fullName evidence="2">Uncharacterized protein</fullName>
    </submittedName>
</protein>
<gene>
    <name evidence="2" type="ORF">SSP0437_LOCUS11245</name>
</gene>
<proteinExistence type="predicted"/>
<evidence type="ECO:0000313" key="2">
    <source>
        <dbReference type="EMBL" id="CAD9307164.1"/>
    </source>
</evidence>
<reference evidence="2" key="1">
    <citation type="submission" date="2021-01" db="EMBL/GenBank/DDBJ databases">
        <authorList>
            <person name="Corre E."/>
            <person name="Pelletier E."/>
            <person name="Niang G."/>
            <person name="Scheremetjew M."/>
            <person name="Finn R."/>
            <person name="Kale V."/>
            <person name="Holt S."/>
            <person name="Cochrane G."/>
            <person name="Meng A."/>
            <person name="Brown T."/>
            <person name="Cohen L."/>
        </authorList>
    </citation>
    <scope>NUCLEOTIDE SEQUENCE</scope>
    <source>
        <strain evidence="2">ATCC 50979</strain>
    </source>
</reference>
<organism evidence="2">
    <name type="scientific">Sexangularia sp. CB-2014</name>
    <dbReference type="NCBI Taxonomy" id="1486929"/>
    <lineage>
        <taxon>Eukaryota</taxon>
        <taxon>Amoebozoa</taxon>
        <taxon>Tubulinea</taxon>
        <taxon>Elardia</taxon>
        <taxon>Arcellinida</taxon>
        <taxon>Arcellinida incertae sedis</taxon>
        <taxon>Sexangularia</taxon>
    </lineage>
</organism>
<feature type="compositionally biased region" description="Acidic residues" evidence="1">
    <location>
        <begin position="191"/>
        <end position="201"/>
    </location>
</feature>
<evidence type="ECO:0000256" key="1">
    <source>
        <dbReference type="SAM" id="MobiDB-lite"/>
    </source>
</evidence>
<dbReference type="AlphaFoldDB" id="A0A7S1YKX4"/>
<dbReference type="EMBL" id="HBGL01014377">
    <property type="protein sequence ID" value="CAD9307164.1"/>
    <property type="molecule type" value="Transcribed_RNA"/>
</dbReference>